<gene>
    <name evidence="2" type="ORF">HG543_22015</name>
</gene>
<evidence type="ECO:0000313" key="3">
    <source>
        <dbReference type="Proteomes" id="UP000518300"/>
    </source>
</evidence>
<dbReference type="AlphaFoldDB" id="A0A848LIG6"/>
<dbReference type="Pfam" id="PF07791">
    <property type="entry name" value="Imm11"/>
    <property type="match status" value="1"/>
</dbReference>
<keyword evidence="3" id="KW-1185">Reference proteome</keyword>
<evidence type="ECO:0000259" key="1">
    <source>
        <dbReference type="Pfam" id="PF07791"/>
    </source>
</evidence>
<evidence type="ECO:0000313" key="2">
    <source>
        <dbReference type="EMBL" id="NMO17517.1"/>
    </source>
</evidence>
<reference evidence="2 3" key="1">
    <citation type="submission" date="2020-04" db="EMBL/GenBank/DDBJ databases">
        <title>Draft genome of Pyxidicoccus fallax type strain.</title>
        <authorList>
            <person name="Whitworth D.E."/>
        </authorList>
    </citation>
    <scope>NUCLEOTIDE SEQUENCE [LARGE SCALE GENOMIC DNA]</scope>
    <source>
        <strain evidence="2 3">DSM 14698</strain>
    </source>
</reference>
<feature type="domain" description="Immunity MXAN-0049 protein" evidence="1">
    <location>
        <begin position="17"/>
        <end position="189"/>
    </location>
</feature>
<name>A0A848LIG6_9BACT</name>
<dbReference type="InterPro" id="IPR012433">
    <property type="entry name" value="Imm11"/>
</dbReference>
<dbReference type="RefSeq" id="WP_169346799.1">
    <property type="nucleotide sequence ID" value="NZ_JABBJJ010000101.1"/>
</dbReference>
<comment type="caution">
    <text evidence="2">The sequence shown here is derived from an EMBL/GenBank/DDBJ whole genome shotgun (WGS) entry which is preliminary data.</text>
</comment>
<dbReference type="EMBL" id="JABBJJ010000101">
    <property type="protein sequence ID" value="NMO17517.1"/>
    <property type="molecule type" value="Genomic_DNA"/>
</dbReference>
<organism evidence="2 3">
    <name type="scientific">Pyxidicoccus fallax</name>
    <dbReference type="NCBI Taxonomy" id="394095"/>
    <lineage>
        <taxon>Bacteria</taxon>
        <taxon>Pseudomonadati</taxon>
        <taxon>Myxococcota</taxon>
        <taxon>Myxococcia</taxon>
        <taxon>Myxococcales</taxon>
        <taxon>Cystobacterineae</taxon>
        <taxon>Myxococcaceae</taxon>
        <taxon>Pyxidicoccus</taxon>
    </lineage>
</organism>
<dbReference type="Proteomes" id="UP000518300">
    <property type="component" value="Unassembled WGS sequence"/>
</dbReference>
<accession>A0A848LIG6</accession>
<sequence length="199" mass="23268">MNYYPWMNDDEDRALAWVMDAPDALREHPKEYQLSEGVSVKDWFPEGVELELSDERGIKLTDSVPNVLHMCIVSEKFKALMEARSGAALEFLPVRLKDQKQQPVRKPYYAMNVLGTVDCVDLQRSRFRRLEMSPDRIFRFYQLVLDEKRIPPDAKIFRLKDNPSQLIVREDLGKEILQADIEGVLFVEMDEFGKEWGAR</sequence>
<protein>
    <recommendedName>
        <fullName evidence="1">Immunity MXAN-0049 protein domain-containing protein</fullName>
    </recommendedName>
</protein>
<proteinExistence type="predicted"/>